<proteinExistence type="predicted"/>
<protein>
    <submittedName>
        <fullName evidence="1">Uncharacterized protein</fullName>
    </submittedName>
</protein>
<reference evidence="1 2" key="1">
    <citation type="journal article" date="2021" name="BMC Biol.">
        <title>Horizontally acquired antibacterial genes associated with adaptive radiation of ladybird beetles.</title>
        <authorList>
            <person name="Li H.S."/>
            <person name="Tang X.F."/>
            <person name="Huang Y.H."/>
            <person name="Xu Z.Y."/>
            <person name="Chen M.L."/>
            <person name="Du X.Y."/>
            <person name="Qiu B.Y."/>
            <person name="Chen P.T."/>
            <person name="Zhang W."/>
            <person name="Slipinski A."/>
            <person name="Escalona H.E."/>
            <person name="Waterhouse R.M."/>
            <person name="Zwick A."/>
            <person name="Pang H."/>
        </authorList>
    </citation>
    <scope>NUCLEOTIDE SEQUENCE [LARGE SCALE GENOMIC DNA]</scope>
    <source>
        <strain evidence="1">SYSU2018</strain>
    </source>
</reference>
<sequence length="303" mass="34847">MSISTPVYPEHERAARRVLHGLNVTFVVAYAPSDDERVGTKQEFYEELEEILTGIGVQSSKNEVRRLIKREKKNAWDQHCQQIETLIGGKRCSEVWTFIRSLESSNKDKVHISIIEPEEWKDHYASLLQEKRTEYRDESPTKNIRVQGEKVEIGVETTKKVVMSMKTGKSSGPEGIYTGVKNYLTYVWKKSDDLDDHMIVCGFARQESERGGVSIYAKKGIRIQPIRTDTIEKHFEICAAKIFGVECQSNTYIISLYSLQVYKLGENIIIYGGMNIDILKMDRNGERLINLMSEFNIVPHIFE</sequence>
<evidence type="ECO:0000313" key="2">
    <source>
        <dbReference type="Proteomes" id="UP001516400"/>
    </source>
</evidence>
<keyword evidence="2" id="KW-1185">Reference proteome</keyword>
<dbReference type="Proteomes" id="UP001516400">
    <property type="component" value="Unassembled WGS sequence"/>
</dbReference>
<comment type="caution">
    <text evidence="1">The sequence shown here is derived from an EMBL/GenBank/DDBJ whole genome shotgun (WGS) entry which is preliminary data.</text>
</comment>
<evidence type="ECO:0000313" key="1">
    <source>
        <dbReference type="EMBL" id="KAL3266372.1"/>
    </source>
</evidence>
<organism evidence="1 2">
    <name type="scientific">Cryptolaemus montrouzieri</name>
    <dbReference type="NCBI Taxonomy" id="559131"/>
    <lineage>
        <taxon>Eukaryota</taxon>
        <taxon>Metazoa</taxon>
        <taxon>Ecdysozoa</taxon>
        <taxon>Arthropoda</taxon>
        <taxon>Hexapoda</taxon>
        <taxon>Insecta</taxon>
        <taxon>Pterygota</taxon>
        <taxon>Neoptera</taxon>
        <taxon>Endopterygota</taxon>
        <taxon>Coleoptera</taxon>
        <taxon>Polyphaga</taxon>
        <taxon>Cucujiformia</taxon>
        <taxon>Coccinelloidea</taxon>
        <taxon>Coccinellidae</taxon>
        <taxon>Scymninae</taxon>
        <taxon>Scymnini</taxon>
        <taxon>Cryptolaemus</taxon>
    </lineage>
</organism>
<gene>
    <name evidence="1" type="ORF">HHI36_010549</name>
</gene>
<accession>A0ABD2MJ74</accession>
<dbReference type="EMBL" id="JABFTP020000001">
    <property type="protein sequence ID" value="KAL3266372.1"/>
    <property type="molecule type" value="Genomic_DNA"/>
</dbReference>
<dbReference type="AlphaFoldDB" id="A0ABD2MJ74"/>
<name>A0ABD2MJ74_9CUCU</name>